<dbReference type="AlphaFoldDB" id="A0A3P8UC73"/>
<dbReference type="FunCoup" id="A0A3P8UC73">
    <property type="interactions" value="601"/>
</dbReference>
<dbReference type="Pfam" id="PF10367">
    <property type="entry name" value="zf-Vps39_C"/>
    <property type="match status" value="1"/>
</dbReference>
<dbReference type="InterPro" id="IPR000547">
    <property type="entry name" value="Clathrin_H-chain/VPS_repeat"/>
</dbReference>
<reference evidence="3" key="2">
    <citation type="submission" date="2025-08" db="UniProtKB">
        <authorList>
            <consortium name="Ensembl"/>
        </authorList>
    </citation>
    <scope>IDENTIFICATION</scope>
</reference>
<reference evidence="3 4" key="1">
    <citation type="journal article" date="2014" name="Nat. Genet.">
        <title>Whole-genome sequence of a flatfish provides insights into ZW sex chromosome evolution and adaptation to a benthic lifestyle.</title>
        <authorList>
            <person name="Chen S."/>
            <person name="Zhang G."/>
            <person name="Shao C."/>
            <person name="Huang Q."/>
            <person name="Liu G."/>
            <person name="Zhang P."/>
            <person name="Song W."/>
            <person name="An N."/>
            <person name="Chalopin D."/>
            <person name="Volff J.N."/>
            <person name="Hong Y."/>
            <person name="Li Q."/>
            <person name="Sha Z."/>
            <person name="Zhou H."/>
            <person name="Xie M."/>
            <person name="Yu Q."/>
            <person name="Liu Y."/>
            <person name="Xiang H."/>
            <person name="Wang N."/>
            <person name="Wu K."/>
            <person name="Yang C."/>
            <person name="Zhou Q."/>
            <person name="Liao X."/>
            <person name="Yang L."/>
            <person name="Hu Q."/>
            <person name="Zhang J."/>
            <person name="Meng L."/>
            <person name="Jin L."/>
            <person name="Tian Y."/>
            <person name="Lian J."/>
            <person name="Yang J."/>
            <person name="Miao G."/>
            <person name="Liu S."/>
            <person name="Liang Z."/>
            <person name="Yan F."/>
            <person name="Li Y."/>
            <person name="Sun B."/>
            <person name="Zhang H."/>
            <person name="Zhang J."/>
            <person name="Zhu Y."/>
            <person name="Du M."/>
            <person name="Zhao Y."/>
            <person name="Schartl M."/>
            <person name="Tang Q."/>
            <person name="Wang J."/>
        </authorList>
    </citation>
    <scope>NUCLEOTIDE SEQUENCE</scope>
</reference>
<dbReference type="Gene3D" id="1.25.40.10">
    <property type="entry name" value="Tetratricopeptide repeat domain"/>
    <property type="match status" value="1"/>
</dbReference>
<name>A0A3P8UC73_CYNSE</name>
<dbReference type="GO" id="GO:0006914">
    <property type="term" value="P:autophagy"/>
    <property type="evidence" value="ECO:0007669"/>
    <property type="project" value="TreeGrafter"/>
</dbReference>
<dbReference type="Pfam" id="PF10366">
    <property type="entry name" value="Vps39_1"/>
    <property type="match status" value="1"/>
</dbReference>
<proteinExistence type="predicted"/>
<dbReference type="Pfam" id="PF00780">
    <property type="entry name" value="CNH"/>
    <property type="match status" value="1"/>
</dbReference>
<keyword evidence="4" id="KW-1185">Reference proteome</keyword>
<protein>
    <submittedName>
        <fullName evidence="3">Transforming growth factor, beta receptor associated protein 1</fullName>
    </submittedName>
</protein>
<feature type="domain" description="CNH" evidence="2">
    <location>
        <begin position="25"/>
        <end position="302"/>
    </location>
</feature>
<evidence type="ECO:0000313" key="3">
    <source>
        <dbReference type="Ensembl" id="ENSCSEP00000000833.1"/>
    </source>
</evidence>
<dbReference type="Proteomes" id="UP000265120">
    <property type="component" value="Chromosome 5"/>
</dbReference>
<dbReference type="GeneTree" id="ENSGT00530000063596"/>
<dbReference type="InParanoid" id="A0A3P8UC73"/>
<evidence type="ECO:0000259" key="2">
    <source>
        <dbReference type="PROSITE" id="PS50219"/>
    </source>
</evidence>
<dbReference type="OMA" id="MFVTSEG"/>
<dbReference type="PANTHER" id="PTHR12894:SF29">
    <property type="entry name" value="TRANSFORMING GROWTH FACTOR-BETA RECEPTOR-ASSOCIATED PROTEIN 1 HOMOLOG"/>
    <property type="match status" value="1"/>
</dbReference>
<feature type="repeat" description="CHCR" evidence="1">
    <location>
        <begin position="392"/>
        <end position="599"/>
    </location>
</feature>
<dbReference type="PANTHER" id="PTHR12894">
    <property type="entry name" value="CNH DOMAIN CONTAINING"/>
    <property type="match status" value="1"/>
</dbReference>
<dbReference type="Ensembl" id="ENSCSET00000000861.1">
    <property type="protein sequence ID" value="ENSCSEP00000000833.1"/>
    <property type="gene ID" value="ENSCSEG00000000575.1"/>
</dbReference>
<accession>A0A3P8UC73</accession>
<dbReference type="GO" id="GO:0034058">
    <property type="term" value="P:endosomal vesicle fusion"/>
    <property type="evidence" value="ECO:0007669"/>
    <property type="project" value="TreeGrafter"/>
</dbReference>
<dbReference type="InterPro" id="IPR011990">
    <property type="entry name" value="TPR-like_helical_dom_sf"/>
</dbReference>
<dbReference type="InterPro" id="IPR032914">
    <property type="entry name" value="Vam6/VPS39/TRAP1"/>
</dbReference>
<organism evidence="3 4">
    <name type="scientific">Cynoglossus semilaevis</name>
    <name type="common">Tongue sole</name>
    <dbReference type="NCBI Taxonomy" id="244447"/>
    <lineage>
        <taxon>Eukaryota</taxon>
        <taxon>Metazoa</taxon>
        <taxon>Chordata</taxon>
        <taxon>Craniata</taxon>
        <taxon>Vertebrata</taxon>
        <taxon>Euteleostomi</taxon>
        <taxon>Actinopterygii</taxon>
        <taxon>Neopterygii</taxon>
        <taxon>Teleostei</taxon>
        <taxon>Neoteleostei</taxon>
        <taxon>Acanthomorphata</taxon>
        <taxon>Carangaria</taxon>
        <taxon>Pleuronectiformes</taxon>
        <taxon>Pleuronectoidei</taxon>
        <taxon>Cynoglossidae</taxon>
        <taxon>Cynoglossinae</taxon>
        <taxon>Cynoglossus</taxon>
    </lineage>
</organism>
<sequence length="712" mass="80745">EDILESKLIDTVLFNKKLLMGEKARINIECIECCGKHLYVGTNDCIIHHFLLEEVTSSKGKLSYLAQKLLHKYLGLKKPVAELRAASALERLIVLCDGVVFLVDMVTLETVPSAAGGGAKIRNVTGFCINENPVNGDPFCVEMGVLTSKRRTVQIYMIYEDRVQLVKEVSTPEQPCALSLDGYFLCLALATQYMILNYNTGSFQDLFPYNSEERRPIVKRIGREEFLLAAPGGLGMFANAEGVSQRAPVNWSERVICAAVCFPYVVALDESFITIHSMLDQQLKQTLSFRDGHILQDFEVYVLVPLPLERQIQDLLAGQRVEEALTLTEGAQRNIPKDRFQILHKRILQQVGFIQFGQLQFSEAREHFRKGQLDVRELISLYPLLLPASSSFTRCHPPLHEFADLNQLAQGDQEKVLHCKKFLIRYLEEVRSTEVVNGCREDVDTALLKLYAEQHHESLMELLTSDNSCLLADSIPWLEKHHNLLLLFFNWTVQYRLSVQRYLIFLLINLNVQLPAICCSSVHLLCLGKIENCQDLLLERATLHGKLEEHDKALQILVHELKDFQSAESFCLWASSCQDSTYRQKLFHLLLSYDMAAVDLLNRHGEVFDAAQVLRILPESWSLQLLCPFLNRAVRASMHACRMSQIGLGLAHSENLQLLHDRKKGCHLCHNTFSQPDVVCLPGPVPVHAHCVARRVRDSPTKRLLANSSNHT</sequence>
<dbReference type="InterPro" id="IPR019453">
    <property type="entry name" value="VPS39/TGFA1_Znf"/>
</dbReference>
<dbReference type="PROSITE" id="PS50236">
    <property type="entry name" value="CHCR"/>
    <property type="match status" value="1"/>
</dbReference>
<dbReference type="InterPro" id="IPR001180">
    <property type="entry name" value="CNH_dom"/>
</dbReference>
<dbReference type="GO" id="GO:0006886">
    <property type="term" value="P:intracellular protein transport"/>
    <property type="evidence" value="ECO:0007669"/>
    <property type="project" value="UniProtKB-UniRule"/>
</dbReference>
<dbReference type="GO" id="GO:0005737">
    <property type="term" value="C:cytoplasm"/>
    <property type="evidence" value="ECO:0007669"/>
    <property type="project" value="TreeGrafter"/>
</dbReference>
<evidence type="ECO:0000256" key="1">
    <source>
        <dbReference type="PROSITE-ProRule" id="PRU01006"/>
    </source>
</evidence>
<dbReference type="PROSITE" id="PS50219">
    <property type="entry name" value="CNH"/>
    <property type="match status" value="1"/>
</dbReference>
<dbReference type="GO" id="GO:0016020">
    <property type="term" value="C:membrane"/>
    <property type="evidence" value="ECO:0007669"/>
    <property type="project" value="TreeGrafter"/>
</dbReference>
<dbReference type="InterPro" id="IPR019452">
    <property type="entry name" value="VPS39/TGF_beta_rcpt-assoc_1"/>
</dbReference>
<evidence type="ECO:0000313" key="4">
    <source>
        <dbReference type="Proteomes" id="UP000265120"/>
    </source>
</evidence>
<reference evidence="3" key="3">
    <citation type="submission" date="2025-09" db="UniProtKB">
        <authorList>
            <consortium name="Ensembl"/>
        </authorList>
    </citation>
    <scope>IDENTIFICATION</scope>
</reference>